<keyword evidence="1" id="KW-1133">Transmembrane helix</keyword>
<evidence type="ECO:0000313" key="2">
    <source>
        <dbReference type="EMBL" id="EEQ32166.1"/>
    </source>
</evidence>
<keyword evidence="1" id="KW-0812">Transmembrane</keyword>
<name>C5FQL3_ARTOC</name>
<gene>
    <name evidence="2" type="ORF">MCYG_04985</name>
</gene>
<proteinExistence type="predicted"/>
<dbReference type="Proteomes" id="UP000002035">
    <property type="component" value="Unassembled WGS sequence"/>
</dbReference>
<dbReference type="AlphaFoldDB" id="C5FQL3"/>
<protein>
    <submittedName>
        <fullName evidence="2">Uncharacterized protein</fullName>
    </submittedName>
</protein>
<dbReference type="VEuPathDB" id="FungiDB:MCYG_04985"/>
<evidence type="ECO:0000256" key="1">
    <source>
        <dbReference type="SAM" id="Phobius"/>
    </source>
</evidence>
<reference evidence="3" key="1">
    <citation type="journal article" date="2012" name="MBio">
        <title>Comparative genome analysis of Trichophyton rubrum and related dermatophytes reveals candidate genes involved in infection.</title>
        <authorList>
            <person name="Martinez D.A."/>
            <person name="Oliver B.G."/>
            <person name="Graeser Y."/>
            <person name="Goldberg J.M."/>
            <person name="Li W."/>
            <person name="Martinez-Rossi N.M."/>
            <person name="Monod M."/>
            <person name="Shelest E."/>
            <person name="Barton R.C."/>
            <person name="Birch E."/>
            <person name="Brakhage A.A."/>
            <person name="Chen Z."/>
            <person name="Gurr S.J."/>
            <person name="Heiman D."/>
            <person name="Heitman J."/>
            <person name="Kosti I."/>
            <person name="Rossi A."/>
            <person name="Saif S."/>
            <person name="Samalova M."/>
            <person name="Saunders C.W."/>
            <person name="Shea T."/>
            <person name="Summerbell R.C."/>
            <person name="Xu J."/>
            <person name="Young S."/>
            <person name="Zeng Q."/>
            <person name="Birren B.W."/>
            <person name="Cuomo C.A."/>
            <person name="White T.C."/>
        </authorList>
    </citation>
    <scope>NUCLEOTIDE SEQUENCE [LARGE SCALE GENOMIC DNA]</scope>
    <source>
        <strain evidence="3">ATCC MYA-4605 / CBS 113480</strain>
    </source>
</reference>
<accession>C5FQL3</accession>
<feature type="transmembrane region" description="Helical" evidence="1">
    <location>
        <begin position="51"/>
        <end position="76"/>
    </location>
</feature>
<dbReference type="RefSeq" id="XP_002847248.1">
    <property type="nucleotide sequence ID" value="XM_002847202.1"/>
</dbReference>
<evidence type="ECO:0000313" key="3">
    <source>
        <dbReference type="Proteomes" id="UP000002035"/>
    </source>
</evidence>
<keyword evidence="1" id="KW-0472">Membrane</keyword>
<dbReference type="EMBL" id="DS995704">
    <property type="protein sequence ID" value="EEQ32166.1"/>
    <property type="molecule type" value="Genomic_DNA"/>
</dbReference>
<sequence length="164" mass="18425">MWRERSISPLYQRRIPLNHIRQGHLIIYLDDRIYITSLDKWNLLQFVTMPLYIGVSVWMPFGDLVGVIVAVGFGIYPMTDTQAGTGIARLDQMELVTVVNNLGLRWQGVHNGLAGVGWEAERAVVYGLVTAGGRAIVVRIHGVVPRWWKGESGGTPNNYKPRVD</sequence>
<organism evidence="2 3">
    <name type="scientific">Arthroderma otae (strain ATCC MYA-4605 / CBS 113480)</name>
    <name type="common">Microsporum canis</name>
    <dbReference type="NCBI Taxonomy" id="554155"/>
    <lineage>
        <taxon>Eukaryota</taxon>
        <taxon>Fungi</taxon>
        <taxon>Dikarya</taxon>
        <taxon>Ascomycota</taxon>
        <taxon>Pezizomycotina</taxon>
        <taxon>Eurotiomycetes</taxon>
        <taxon>Eurotiomycetidae</taxon>
        <taxon>Onygenales</taxon>
        <taxon>Arthrodermataceae</taxon>
        <taxon>Microsporum</taxon>
    </lineage>
</organism>
<keyword evidence="3" id="KW-1185">Reference proteome</keyword>
<dbReference type="GeneID" id="9223854"/>
<dbReference type="HOGENOM" id="CLU_1618593_0_0_1"/>